<name>A0A9W6RCI2_9PSEU</name>
<accession>A0A9W6RCI2</accession>
<dbReference type="Proteomes" id="UP001165136">
    <property type="component" value="Unassembled WGS sequence"/>
</dbReference>
<sequence length="91" mass="9718">MKGRDDGVIDGGTDGAVLPPPIARRLRGPGRVHPVLVAIPQRYIDELIHVTRLPLTVIAHGVPVTTKNPQEPRGLPRHMPSTGVILPADAC</sequence>
<reference evidence="2" key="1">
    <citation type="submission" date="2023-03" db="EMBL/GenBank/DDBJ databases">
        <title>Amycolatopsis taiwanensis NBRC 103393.</title>
        <authorList>
            <person name="Ichikawa N."/>
            <person name="Sato H."/>
            <person name="Tonouchi N."/>
        </authorList>
    </citation>
    <scope>NUCLEOTIDE SEQUENCE</scope>
    <source>
        <strain evidence="2">NBRC 103393</strain>
    </source>
</reference>
<dbReference type="EMBL" id="BSTI01000038">
    <property type="protein sequence ID" value="GLY71532.1"/>
    <property type="molecule type" value="Genomic_DNA"/>
</dbReference>
<feature type="region of interest" description="Disordered" evidence="1">
    <location>
        <begin position="1"/>
        <end position="28"/>
    </location>
</feature>
<protein>
    <submittedName>
        <fullName evidence="2">Uncharacterized protein</fullName>
    </submittedName>
</protein>
<gene>
    <name evidence="2" type="ORF">Atai01_81510</name>
</gene>
<feature type="region of interest" description="Disordered" evidence="1">
    <location>
        <begin position="64"/>
        <end position="91"/>
    </location>
</feature>
<proteinExistence type="predicted"/>
<evidence type="ECO:0000313" key="2">
    <source>
        <dbReference type="EMBL" id="GLY71532.1"/>
    </source>
</evidence>
<comment type="caution">
    <text evidence="2">The sequence shown here is derived from an EMBL/GenBank/DDBJ whole genome shotgun (WGS) entry which is preliminary data.</text>
</comment>
<dbReference type="AlphaFoldDB" id="A0A9W6RCI2"/>
<organism evidence="2 3">
    <name type="scientific">Amycolatopsis taiwanensis</name>
    <dbReference type="NCBI Taxonomy" id="342230"/>
    <lineage>
        <taxon>Bacteria</taxon>
        <taxon>Bacillati</taxon>
        <taxon>Actinomycetota</taxon>
        <taxon>Actinomycetes</taxon>
        <taxon>Pseudonocardiales</taxon>
        <taxon>Pseudonocardiaceae</taxon>
        <taxon>Amycolatopsis</taxon>
    </lineage>
</organism>
<evidence type="ECO:0000313" key="3">
    <source>
        <dbReference type="Proteomes" id="UP001165136"/>
    </source>
</evidence>
<keyword evidence="3" id="KW-1185">Reference proteome</keyword>
<evidence type="ECO:0000256" key="1">
    <source>
        <dbReference type="SAM" id="MobiDB-lite"/>
    </source>
</evidence>